<dbReference type="Gene3D" id="2.60.120.10">
    <property type="entry name" value="Jelly Rolls"/>
    <property type="match status" value="1"/>
</dbReference>
<feature type="non-terminal residue" evidence="1">
    <location>
        <position position="1"/>
    </location>
</feature>
<name>A0A382SBX9_9ZZZZ</name>
<dbReference type="InterPro" id="IPR011051">
    <property type="entry name" value="RmlC_Cupin_sf"/>
</dbReference>
<dbReference type="AlphaFoldDB" id="A0A382SBX9"/>
<proteinExistence type="predicted"/>
<dbReference type="EMBL" id="UINC01127549">
    <property type="protein sequence ID" value="SVD06737.1"/>
    <property type="molecule type" value="Genomic_DNA"/>
</dbReference>
<dbReference type="SUPFAM" id="SSF51182">
    <property type="entry name" value="RmlC-like cupins"/>
    <property type="match status" value="1"/>
</dbReference>
<evidence type="ECO:0000313" key="1">
    <source>
        <dbReference type="EMBL" id="SVD06737.1"/>
    </source>
</evidence>
<organism evidence="1">
    <name type="scientific">marine metagenome</name>
    <dbReference type="NCBI Taxonomy" id="408172"/>
    <lineage>
        <taxon>unclassified sequences</taxon>
        <taxon>metagenomes</taxon>
        <taxon>ecological metagenomes</taxon>
    </lineage>
</organism>
<evidence type="ECO:0008006" key="2">
    <source>
        <dbReference type="Google" id="ProtNLM"/>
    </source>
</evidence>
<reference evidence="1" key="1">
    <citation type="submission" date="2018-05" db="EMBL/GenBank/DDBJ databases">
        <authorList>
            <person name="Lanie J.A."/>
            <person name="Ng W.-L."/>
            <person name="Kazmierczak K.M."/>
            <person name="Andrzejewski T.M."/>
            <person name="Davidsen T.M."/>
            <person name="Wayne K.J."/>
            <person name="Tettelin H."/>
            <person name="Glass J.I."/>
            <person name="Rusch D."/>
            <person name="Podicherti R."/>
            <person name="Tsui H.-C.T."/>
            <person name="Winkler M.E."/>
        </authorList>
    </citation>
    <scope>NUCLEOTIDE SEQUENCE</scope>
</reference>
<accession>A0A382SBX9</accession>
<protein>
    <recommendedName>
        <fullName evidence="2">Cupin 2 conserved barrel domain-containing protein</fullName>
    </recommendedName>
</protein>
<dbReference type="InterPro" id="IPR014710">
    <property type="entry name" value="RmlC-like_jellyroll"/>
</dbReference>
<gene>
    <name evidence="1" type="ORF">METZ01_LOCUS359591</name>
</gene>
<sequence length="102" mass="11154">VKNITEQEAREILLERGHTNIVTFTVPKGGVKEARELPFDAETHEHPFDSDVVIVSGNIKIVVADKEYNLAPGDEFQLGAGIKHSEFMGEDGVTLVAAIPKK</sequence>